<evidence type="ECO:0000313" key="2">
    <source>
        <dbReference type="EMBL" id="RAG84651.1"/>
    </source>
</evidence>
<name>A0A2X0IMV6_9ACTN</name>
<organism evidence="2 3">
    <name type="scientific">Streptacidiphilus pinicola</name>
    <dbReference type="NCBI Taxonomy" id="2219663"/>
    <lineage>
        <taxon>Bacteria</taxon>
        <taxon>Bacillati</taxon>
        <taxon>Actinomycetota</taxon>
        <taxon>Actinomycetes</taxon>
        <taxon>Kitasatosporales</taxon>
        <taxon>Streptomycetaceae</taxon>
        <taxon>Streptacidiphilus</taxon>
    </lineage>
</organism>
<feature type="domain" description="N-acetyltransferase" evidence="1">
    <location>
        <begin position="194"/>
        <end position="343"/>
    </location>
</feature>
<accession>A0A2X0IMV6</accession>
<sequence length="343" mass="36592">MASQATEVDRSGFRLTPADLGRRVMVRRVVGILEGRPQFSDTLGVLTSWDSERQSLTVVNRAGQDVELPVAALVAGKPVPPAPLRRSLAAPPEPTPAELQRTAARGWAALEQEPLGDWLLRSSSGFTRRGNSAQTLGDPGLPPAEALDRVRDWYAARGLPAYVEVTLPGSTPGLEAALAERGTVEAYTEVRTAPLARLAAPAAATAAADVRLSRTADAAWRSRYQRVDADEARTAAAQALLHSGPSVWFASVFLPEVPDGPAAIGRCVVDGAWAGFGAIEVLPQARRRGLASAVMSTLAARAAEEGASGAYLQVEAENEVARAMYDKLGFEVRYRYCYARLHV</sequence>
<protein>
    <submittedName>
        <fullName evidence="2">GNAT family N-acetyltransferase</fullName>
    </submittedName>
</protein>
<dbReference type="InterPro" id="IPR056935">
    <property type="entry name" value="Rv0428c-like_C"/>
</dbReference>
<dbReference type="Pfam" id="PF24553">
    <property type="entry name" value="Rv0428c_C"/>
    <property type="match status" value="1"/>
</dbReference>
<dbReference type="AlphaFoldDB" id="A0A2X0IMV6"/>
<dbReference type="PROSITE" id="PS51186">
    <property type="entry name" value="GNAT"/>
    <property type="match status" value="1"/>
</dbReference>
<dbReference type="OrthoDB" id="9775595at2"/>
<dbReference type="InterPro" id="IPR000182">
    <property type="entry name" value="GNAT_dom"/>
</dbReference>
<reference evidence="2 3" key="1">
    <citation type="submission" date="2018-06" db="EMBL/GenBank/DDBJ databases">
        <title>Streptacidiphilus pinicola sp. nov., isolated from pine grove soil.</title>
        <authorList>
            <person name="Roh S.G."/>
            <person name="Park S."/>
            <person name="Kim M.-K."/>
            <person name="Yun B.-R."/>
            <person name="Park J."/>
            <person name="Kim M.J."/>
            <person name="Kim Y.S."/>
            <person name="Kim S.B."/>
        </authorList>
    </citation>
    <scope>NUCLEOTIDE SEQUENCE [LARGE SCALE GENOMIC DNA]</scope>
    <source>
        <strain evidence="2 3">MMS16-CNU450</strain>
    </source>
</reference>
<dbReference type="GO" id="GO:0016747">
    <property type="term" value="F:acyltransferase activity, transferring groups other than amino-acyl groups"/>
    <property type="evidence" value="ECO:0007669"/>
    <property type="project" value="InterPro"/>
</dbReference>
<keyword evidence="3" id="KW-1185">Reference proteome</keyword>
<dbReference type="EMBL" id="QKYN01000061">
    <property type="protein sequence ID" value="RAG84651.1"/>
    <property type="molecule type" value="Genomic_DNA"/>
</dbReference>
<dbReference type="Proteomes" id="UP000248889">
    <property type="component" value="Unassembled WGS sequence"/>
</dbReference>
<proteinExistence type="predicted"/>
<evidence type="ECO:0000313" key="3">
    <source>
        <dbReference type="Proteomes" id="UP000248889"/>
    </source>
</evidence>
<gene>
    <name evidence="2" type="ORF">DN069_15890</name>
</gene>
<evidence type="ECO:0000259" key="1">
    <source>
        <dbReference type="PROSITE" id="PS51186"/>
    </source>
</evidence>
<dbReference type="RefSeq" id="WP_111501642.1">
    <property type="nucleotide sequence ID" value="NZ_QKYN01000061.1"/>
</dbReference>
<dbReference type="CDD" id="cd04301">
    <property type="entry name" value="NAT_SF"/>
    <property type="match status" value="1"/>
</dbReference>
<dbReference type="InterPro" id="IPR016181">
    <property type="entry name" value="Acyl_CoA_acyltransferase"/>
</dbReference>
<dbReference type="SUPFAM" id="SSF55729">
    <property type="entry name" value="Acyl-CoA N-acyltransferases (Nat)"/>
    <property type="match status" value="1"/>
</dbReference>
<dbReference type="Gene3D" id="3.40.630.30">
    <property type="match status" value="1"/>
</dbReference>
<comment type="caution">
    <text evidence="2">The sequence shown here is derived from an EMBL/GenBank/DDBJ whole genome shotgun (WGS) entry which is preliminary data.</text>
</comment>
<keyword evidence="2" id="KW-0808">Transferase</keyword>